<keyword evidence="4" id="KW-0029">Amino-acid transport</keyword>
<feature type="transmembrane region" description="Helical" evidence="8">
    <location>
        <begin position="229"/>
        <end position="250"/>
    </location>
</feature>
<evidence type="ECO:0000259" key="9">
    <source>
        <dbReference type="Pfam" id="PF01490"/>
    </source>
</evidence>
<feature type="compositionally biased region" description="Low complexity" evidence="7">
    <location>
        <begin position="705"/>
        <end position="728"/>
    </location>
</feature>
<keyword evidence="5 8" id="KW-1133">Transmembrane helix</keyword>
<keyword evidence="3 8" id="KW-0812">Transmembrane</keyword>
<feature type="transmembrane region" description="Helical" evidence="8">
    <location>
        <begin position="30"/>
        <end position="53"/>
    </location>
</feature>
<evidence type="ECO:0000313" key="11">
    <source>
        <dbReference type="Proteomes" id="UP001159405"/>
    </source>
</evidence>
<dbReference type="EMBL" id="CALNXK010000058">
    <property type="protein sequence ID" value="CAH3136755.1"/>
    <property type="molecule type" value="Genomic_DNA"/>
</dbReference>
<proteinExistence type="predicted"/>
<evidence type="ECO:0000256" key="8">
    <source>
        <dbReference type="SAM" id="Phobius"/>
    </source>
</evidence>
<feature type="compositionally biased region" description="Basic and acidic residues" evidence="7">
    <location>
        <begin position="659"/>
        <end position="668"/>
    </location>
</feature>
<feature type="transmembrane region" description="Helical" evidence="8">
    <location>
        <begin position="119"/>
        <end position="137"/>
    </location>
</feature>
<feature type="compositionally biased region" description="Basic and acidic residues" evidence="7">
    <location>
        <begin position="525"/>
        <end position="549"/>
    </location>
</feature>
<dbReference type="PANTHER" id="PTHR22950">
    <property type="entry name" value="AMINO ACID TRANSPORTER"/>
    <property type="match status" value="1"/>
</dbReference>
<feature type="region of interest" description="Disordered" evidence="7">
    <location>
        <begin position="477"/>
        <end position="681"/>
    </location>
</feature>
<feature type="compositionally biased region" description="Basic and acidic residues" evidence="7">
    <location>
        <begin position="636"/>
        <end position="652"/>
    </location>
</feature>
<evidence type="ECO:0000256" key="5">
    <source>
        <dbReference type="ARBA" id="ARBA00022989"/>
    </source>
</evidence>
<accession>A0ABN8P7H3</accession>
<dbReference type="Pfam" id="PF01490">
    <property type="entry name" value="Aa_trans"/>
    <property type="match status" value="1"/>
</dbReference>
<evidence type="ECO:0000256" key="3">
    <source>
        <dbReference type="ARBA" id="ARBA00022692"/>
    </source>
</evidence>
<evidence type="ECO:0000256" key="7">
    <source>
        <dbReference type="SAM" id="MobiDB-lite"/>
    </source>
</evidence>
<feature type="domain" description="Amino acid transporter transmembrane" evidence="9">
    <location>
        <begin position="2"/>
        <end position="393"/>
    </location>
</feature>
<name>A0ABN8P7H3_9CNID</name>
<keyword evidence="11" id="KW-1185">Reference proteome</keyword>
<feature type="transmembrane region" description="Helical" evidence="8">
    <location>
        <begin position="7"/>
        <end position="24"/>
    </location>
</feature>
<dbReference type="Proteomes" id="UP001159405">
    <property type="component" value="Unassembled WGS sequence"/>
</dbReference>
<feature type="compositionally biased region" description="Basic and acidic residues" evidence="7">
    <location>
        <begin position="580"/>
        <end position="624"/>
    </location>
</feature>
<feature type="transmembrane region" description="Helical" evidence="8">
    <location>
        <begin position="374"/>
        <end position="394"/>
    </location>
</feature>
<feature type="transmembrane region" description="Helical" evidence="8">
    <location>
        <begin position="149"/>
        <end position="167"/>
    </location>
</feature>
<evidence type="ECO:0000256" key="1">
    <source>
        <dbReference type="ARBA" id="ARBA00004141"/>
    </source>
</evidence>
<reference evidence="10 11" key="1">
    <citation type="submission" date="2022-05" db="EMBL/GenBank/DDBJ databases">
        <authorList>
            <consortium name="Genoscope - CEA"/>
            <person name="William W."/>
        </authorList>
    </citation>
    <scope>NUCLEOTIDE SEQUENCE [LARGE SCALE GENOMIC DNA]</scope>
</reference>
<dbReference type="PANTHER" id="PTHR22950:SF646">
    <property type="entry name" value="SODIUM-COUPLED NEUTRAL AMINO ACID TRANSPORTER 10-RELATED"/>
    <property type="match status" value="1"/>
</dbReference>
<comment type="caution">
    <text evidence="10">The sequence shown here is derived from an EMBL/GenBank/DDBJ whole genome shotgun (WGS) entry which is preliminary data.</text>
</comment>
<sequence>MSTRPVVFNLINCIIGVSVLAMPFCFQECGIVLCAVAIAFSAWLTKKSCSLLLKAGQIARRRNYEGLALSTYGAPGKLAVEISIIGLLIGSLIAFNVIIGDLVPSIFHNLSGVEVTWTVRAILMTLLAFGVGLPLSMMRNLKSLSSFSAISLFFYAFFVVQIIFSALPRIVEGSWIYNLNYWRPEKLLNYVPIFALAFACQPQLFALYETLPDPSVKHMEGVVDTGINVVALVYFLVGLFGYVCFYNVGVQGDMLNNYGKTFTSYVIKVGFVMSVVVSFPLMVYPLRASLHSLIFSESSSSENLPGGSGFIQPDRFTYLTLTIISGTLTMGILFPQVEFVLALTGATMGTLIAFVFPSCLFLRAVSEKTNTRLIAKLVLLLGSVCFIAGTYTVLTKQESGDQHHQVDIHPPGIDPIKPMAFHDSLQNVNRTNIQGGIKAGPVDVDVAKIGLGGGIQRGDDKLKVVANDGKSIEAQAADVKPADAVGNEGLKRADEPVKPAEGEEKRQEPAVPHAPQDNPAQGAPDQRKSEDGHLNEKRQLMSQGVEEKPANTNDQAVKAPAGNVADTNQVKVSEQEIDEELKKLEHSDKVSLPDGKDKEQDDAALHKDEPQDGKETSLVKRDLQSQDSTSLGNGKVESEKAVEARKSQDVSHKAVNQSDSHKMDKLESLPDPLNTRTSLGINNRTAVKKGYEVMNSVKMRDLKSNSKLNGKQSSSLSSKSFKTLLSKSSSKRTKRSSLQSNRENREHQKYFWNVIVLQEKSREKTDSISYKQQVTIIVQLAVISFSEASLNLVNAMALSSSLLCKSNKVDVLGEVIWLECLFRELQYQRYGLN</sequence>
<evidence type="ECO:0000256" key="6">
    <source>
        <dbReference type="ARBA" id="ARBA00023136"/>
    </source>
</evidence>
<dbReference type="InterPro" id="IPR013057">
    <property type="entry name" value="AA_transpt_TM"/>
</dbReference>
<evidence type="ECO:0000256" key="2">
    <source>
        <dbReference type="ARBA" id="ARBA00022448"/>
    </source>
</evidence>
<feature type="transmembrane region" description="Helical" evidence="8">
    <location>
        <begin position="78"/>
        <end position="99"/>
    </location>
</feature>
<feature type="region of interest" description="Disordered" evidence="7">
    <location>
        <begin position="702"/>
        <end position="742"/>
    </location>
</feature>
<organism evidence="10 11">
    <name type="scientific">Porites lobata</name>
    <dbReference type="NCBI Taxonomy" id="104759"/>
    <lineage>
        <taxon>Eukaryota</taxon>
        <taxon>Metazoa</taxon>
        <taxon>Cnidaria</taxon>
        <taxon>Anthozoa</taxon>
        <taxon>Hexacorallia</taxon>
        <taxon>Scleractinia</taxon>
        <taxon>Fungiina</taxon>
        <taxon>Poritidae</taxon>
        <taxon>Porites</taxon>
    </lineage>
</organism>
<protein>
    <recommendedName>
        <fullName evidence="9">Amino acid transporter transmembrane domain-containing protein</fullName>
    </recommendedName>
</protein>
<evidence type="ECO:0000256" key="4">
    <source>
        <dbReference type="ARBA" id="ARBA00022970"/>
    </source>
</evidence>
<feature type="compositionally biased region" description="Basic and acidic residues" evidence="7">
    <location>
        <begin position="489"/>
        <end position="508"/>
    </location>
</feature>
<keyword evidence="6 8" id="KW-0472">Membrane</keyword>
<feature type="transmembrane region" description="Helical" evidence="8">
    <location>
        <begin position="340"/>
        <end position="362"/>
    </location>
</feature>
<feature type="transmembrane region" description="Helical" evidence="8">
    <location>
        <begin position="262"/>
        <end position="284"/>
    </location>
</feature>
<comment type="subcellular location">
    <subcellularLocation>
        <location evidence="1">Membrane</location>
        <topology evidence="1">Multi-pass membrane protein</topology>
    </subcellularLocation>
</comment>
<keyword evidence="2" id="KW-0813">Transport</keyword>
<gene>
    <name evidence="10" type="ORF">PLOB_00038615</name>
</gene>
<evidence type="ECO:0000313" key="10">
    <source>
        <dbReference type="EMBL" id="CAH3136755.1"/>
    </source>
</evidence>